<gene>
    <name evidence="1" type="ORF">MAR_037783</name>
</gene>
<evidence type="ECO:0000313" key="1">
    <source>
        <dbReference type="EMBL" id="WAR24114.1"/>
    </source>
</evidence>
<proteinExistence type="predicted"/>
<evidence type="ECO:0000313" key="2">
    <source>
        <dbReference type="Proteomes" id="UP001164746"/>
    </source>
</evidence>
<name>A0ABY7FSK5_MYAAR</name>
<dbReference type="EMBL" id="CP111024">
    <property type="protein sequence ID" value="WAR24114.1"/>
    <property type="molecule type" value="Genomic_DNA"/>
</dbReference>
<sequence length="78" mass="8979">YSGIKKSLEQATSNEEKHIILCGNFNCSDIDWQSLTRSKKSYQSLQLTSTSLMSILNQQGKQHPRYGLHLKHIPYKIN</sequence>
<organism evidence="1 2">
    <name type="scientific">Mya arenaria</name>
    <name type="common">Soft-shell clam</name>
    <dbReference type="NCBI Taxonomy" id="6604"/>
    <lineage>
        <taxon>Eukaryota</taxon>
        <taxon>Metazoa</taxon>
        <taxon>Spiralia</taxon>
        <taxon>Lophotrochozoa</taxon>
        <taxon>Mollusca</taxon>
        <taxon>Bivalvia</taxon>
        <taxon>Autobranchia</taxon>
        <taxon>Heteroconchia</taxon>
        <taxon>Euheterodonta</taxon>
        <taxon>Imparidentia</taxon>
        <taxon>Neoheterodontei</taxon>
        <taxon>Myida</taxon>
        <taxon>Myoidea</taxon>
        <taxon>Myidae</taxon>
        <taxon>Mya</taxon>
    </lineage>
</organism>
<reference evidence="1" key="1">
    <citation type="submission" date="2022-11" db="EMBL/GenBank/DDBJ databases">
        <title>Centuries of genome instability and evolution in soft-shell clam transmissible cancer (bioRxiv).</title>
        <authorList>
            <person name="Hart S.F.M."/>
            <person name="Yonemitsu M.A."/>
            <person name="Giersch R.M."/>
            <person name="Beal B.F."/>
            <person name="Arriagada G."/>
            <person name="Davis B.W."/>
            <person name="Ostrander E.A."/>
            <person name="Goff S.P."/>
            <person name="Metzger M.J."/>
        </authorList>
    </citation>
    <scope>NUCLEOTIDE SEQUENCE</scope>
    <source>
        <strain evidence="1">MELC-2E11</strain>
        <tissue evidence="1">Siphon/mantle</tissue>
    </source>
</reference>
<evidence type="ECO:0008006" key="3">
    <source>
        <dbReference type="Google" id="ProtNLM"/>
    </source>
</evidence>
<accession>A0ABY7FSK5</accession>
<dbReference type="Proteomes" id="UP001164746">
    <property type="component" value="Chromosome 13"/>
</dbReference>
<protein>
    <recommendedName>
        <fullName evidence="3">Endonuclease/exonuclease/phosphatase domain-containing protein</fullName>
    </recommendedName>
</protein>
<keyword evidence="2" id="KW-1185">Reference proteome</keyword>
<dbReference type="InterPro" id="IPR036691">
    <property type="entry name" value="Endo/exonu/phosph_ase_sf"/>
</dbReference>
<feature type="non-terminal residue" evidence="1">
    <location>
        <position position="1"/>
    </location>
</feature>
<dbReference type="Gene3D" id="3.60.10.10">
    <property type="entry name" value="Endonuclease/exonuclease/phosphatase"/>
    <property type="match status" value="1"/>
</dbReference>